<proteinExistence type="predicted"/>
<evidence type="ECO:0000313" key="2">
    <source>
        <dbReference type="Proteomes" id="UP001158576"/>
    </source>
</evidence>
<organism evidence="1 2">
    <name type="scientific">Oikopleura dioica</name>
    <name type="common">Tunicate</name>
    <dbReference type="NCBI Taxonomy" id="34765"/>
    <lineage>
        <taxon>Eukaryota</taxon>
        <taxon>Metazoa</taxon>
        <taxon>Chordata</taxon>
        <taxon>Tunicata</taxon>
        <taxon>Appendicularia</taxon>
        <taxon>Copelata</taxon>
        <taxon>Oikopleuridae</taxon>
        <taxon>Oikopleura</taxon>
    </lineage>
</organism>
<reference evidence="1 2" key="1">
    <citation type="submission" date="2021-04" db="EMBL/GenBank/DDBJ databases">
        <authorList>
            <person name="Bliznina A."/>
        </authorList>
    </citation>
    <scope>NUCLEOTIDE SEQUENCE [LARGE SCALE GENOMIC DNA]</scope>
</reference>
<keyword evidence="2" id="KW-1185">Reference proteome</keyword>
<gene>
    <name evidence="1" type="ORF">OKIOD_LOCUS16238</name>
</gene>
<protein>
    <submittedName>
        <fullName evidence="1">Oidioi.mRNA.OKI2018_I69.chr2.g7473.t1.cds</fullName>
    </submittedName>
</protein>
<name>A0ABN7TD48_OIKDI</name>
<dbReference type="EMBL" id="OU015567">
    <property type="protein sequence ID" value="CAG5113362.1"/>
    <property type="molecule type" value="Genomic_DNA"/>
</dbReference>
<dbReference type="Proteomes" id="UP001158576">
    <property type="component" value="Chromosome 2"/>
</dbReference>
<accession>A0ABN7TD48</accession>
<evidence type="ECO:0000313" key="1">
    <source>
        <dbReference type="EMBL" id="CAG5113362.1"/>
    </source>
</evidence>
<sequence>MQLGFKAYLRSWKLKAVIDRKTVYPRKDVDEDLFVIAQSAAKFVLTKDGNMSEYIKFLQCGTLQTLTGNVFTYEEQFKFGLAPVDSKCLSEDVVVSNSSLLTVVELHEIITSGRVKDEENLKKLATILEDRVLNGPLEEARKIPLPSADKILHDGDPIPDYLFKVPIAAIFRKNSNDIIDEFGIKLAALSPKRTFNFVTNAIMTKFFDNQWFWEIVASHTKKIEYSEFERLGGVILDIHESICRDFMNFPYGVRSLSSSLCSKVTDSTESISIDDLFWLTTCSLPRTCLPRGVFALCSNESVNNLYPVEFETSGLPISCLLSAVAFGADLKLEPSLTDDENVKSIFSMAVSTALVQLLPVLEKNEAKRVGLFLSRYSSHIICPPVYESGEVGLTGLISVISLALELLQKKEVSSWMNSKLEENLQRNIHQLLMPIVNVLKRTEDLTVFNALLKLCSDHQIKELALPLSSTASGWKEDERKNEALELLSASFPEIEPINSPEAQLFRPEHIPASIQENVPVQIEA</sequence>